<dbReference type="Proteomes" id="UP000054166">
    <property type="component" value="Unassembled WGS sequence"/>
</dbReference>
<accession>A0A0C3FEH3</accession>
<dbReference type="OrthoDB" id="2791511at2759"/>
<gene>
    <name evidence="3" type="ORF">PILCRDRAFT_457763</name>
</gene>
<organism evidence="3 4">
    <name type="scientific">Piloderma croceum (strain F 1598)</name>
    <dbReference type="NCBI Taxonomy" id="765440"/>
    <lineage>
        <taxon>Eukaryota</taxon>
        <taxon>Fungi</taxon>
        <taxon>Dikarya</taxon>
        <taxon>Basidiomycota</taxon>
        <taxon>Agaricomycotina</taxon>
        <taxon>Agaricomycetes</taxon>
        <taxon>Agaricomycetidae</taxon>
        <taxon>Atheliales</taxon>
        <taxon>Atheliaceae</taxon>
        <taxon>Piloderma</taxon>
    </lineage>
</organism>
<keyword evidence="2" id="KW-0812">Transmembrane</keyword>
<dbReference type="InParanoid" id="A0A0C3FEH3"/>
<protein>
    <submittedName>
        <fullName evidence="3">Uncharacterized protein</fullName>
    </submittedName>
</protein>
<keyword evidence="4" id="KW-1185">Reference proteome</keyword>
<evidence type="ECO:0000256" key="2">
    <source>
        <dbReference type="SAM" id="Phobius"/>
    </source>
</evidence>
<reference evidence="4" key="2">
    <citation type="submission" date="2015-01" db="EMBL/GenBank/DDBJ databases">
        <title>Evolutionary Origins and Diversification of the Mycorrhizal Mutualists.</title>
        <authorList>
            <consortium name="DOE Joint Genome Institute"/>
            <consortium name="Mycorrhizal Genomics Consortium"/>
            <person name="Kohler A."/>
            <person name="Kuo A."/>
            <person name="Nagy L.G."/>
            <person name="Floudas D."/>
            <person name="Copeland A."/>
            <person name="Barry K.W."/>
            <person name="Cichocki N."/>
            <person name="Veneault-Fourrey C."/>
            <person name="LaButti K."/>
            <person name="Lindquist E.A."/>
            <person name="Lipzen A."/>
            <person name="Lundell T."/>
            <person name="Morin E."/>
            <person name="Murat C."/>
            <person name="Riley R."/>
            <person name="Ohm R."/>
            <person name="Sun H."/>
            <person name="Tunlid A."/>
            <person name="Henrissat B."/>
            <person name="Grigoriev I.V."/>
            <person name="Hibbett D.S."/>
            <person name="Martin F."/>
        </authorList>
    </citation>
    <scope>NUCLEOTIDE SEQUENCE [LARGE SCALE GENOMIC DNA]</scope>
    <source>
        <strain evidence="4">F 1598</strain>
    </source>
</reference>
<keyword evidence="2" id="KW-0472">Membrane</keyword>
<feature type="transmembrane region" description="Helical" evidence="2">
    <location>
        <begin position="20"/>
        <end position="43"/>
    </location>
</feature>
<reference evidence="3 4" key="1">
    <citation type="submission" date="2014-04" db="EMBL/GenBank/DDBJ databases">
        <authorList>
            <consortium name="DOE Joint Genome Institute"/>
            <person name="Kuo A."/>
            <person name="Tarkka M."/>
            <person name="Buscot F."/>
            <person name="Kohler A."/>
            <person name="Nagy L.G."/>
            <person name="Floudas D."/>
            <person name="Copeland A."/>
            <person name="Barry K.W."/>
            <person name="Cichocki N."/>
            <person name="Veneault-Fourrey C."/>
            <person name="LaButti K."/>
            <person name="Lindquist E.A."/>
            <person name="Lipzen A."/>
            <person name="Lundell T."/>
            <person name="Morin E."/>
            <person name="Murat C."/>
            <person name="Sun H."/>
            <person name="Tunlid A."/>
            <person name="Henrissat B."/>
            <person name="Grigoriev I.V."/>
            <person name="Hibbett D.S."/>
            <person name="Martin F."/>
            <person name="Nordberg H.P."/>
            <person name="Cantor M.N."/>
            <person name="Hua S.X."/>
        </authorList>
    </citation>
    <scope>NUCLEOTIDE SEQUENCE [LARGE SCALE GENOMIC DNA]</scope>
    <source>
        <strain evidence="3 4">F 1598</strain>
    </source>
</reference>
<dbReference type="EMBL" id="KN832993">
    <property type="protein sequence ID" value="KIM82830.1"/>
    <property type="molecule type" value="Genomic_DNA"/>
</dbReference>
<proteinExistence type="predicted"/>
<keyword evidence="2" id="KW-1133">Transmembrane helix</keyword>
<evidence type="ECO:0000313" key="4">
    <source>
        <dbReference type="Proteomes" id="UP000054166"/>
    </source>
</evidence>
<evidence type="ECO:0000313" key="3">
    <source>
        <dbReference type="EMBL" id="KIM82830.1"/>
    </source>
</evidence>
<feature type="region of interest" description="Disordered" evidence="1">
    <location>
        <begin position="57"/>
        <end position="84"/>
    </location>
</feature>
<feature type="compositionally biased region" description="Polar residues" evidence="1">
    <location>
        <begin position="67"/>
        <end position="83"/>
    </location>
</feature>
<evidence type="ECO:0000256" key="1">
    <source>
        <dbReference type="SAM" id="MobiDB-lite"/>
    </source>
</evidence>
<sequence length="306" mass="33291">MPTLEVMEATMSGIVSAKFPSVTALALALVASVILIVLVRVAFTRLVNIFNVPKGSADVDANEKGTHTSPSLHSTEPNNTRSSKYGAMSTWSWSWSWRWEGLPVSLPVSLAVTEKDWPGASAGTGVAAAMQQQQQSQQRQPPKMTWQKHRRSPGFVSPLPALHNTPVPASMAKMIMSRHVRIFVAAACLNASLTSENMHLDVPPARSKPPATTPCAHTGSPCFTTTVPSITFVGMTHRRAPSPNCILLFSSISLIPPHIINASPPPTFTTARFTQTHTRYSLRITLRSRSLNYGYRISGFKHRSVG</sequence>
<dbReference type="AlphaFoldDB" id="A0A0C3FEH3"/>
<dbReference type="HOGENOM" id="CLU_909477_0_0_1"/>
<name>A0A0C3FEH3_PILCF</name>